<dbReference type="OrthoDB" id="127805at2"/>
<accession>A0A1I7IHC2</accession>
<keyword evidence="3" id="KW-1185">Reference proteome</keyword>
<evidence type="ECO:0000313" key="3">
    <source>
        <dbReference type="Proteomes" id="UP000199138"/>
    </source>
</evidence>
<protein>
    <recommendedName>
        <fullName evidence="1">DUF1835 domain-containing protein</fullName>
    </recommendedName>
</protein>
<dbReference type="STRING" id="1224947.SAMN05216480_11648"/>
<dbReference type="Proteomes" id="UP000199138">
    <property type="component" value="Unassembled WGS sequence"/>
</dbReference>
<sequence length="305" mass="35208">MNKILHITNGDSLTDVLKKLPVKGEIITWREVLCEGKTTTDVGSESFWKTRFEHFKSNYKVTKQSFIEKTLKEYRRLCNEKQQDEIVLWFDNDLFCQINMIAVISWLKKFRQGVQVSLVSPPKLEQFFSDKTEEQLLKMFEKRVHLTSDDIATADYAWQIYCSDSPIRLENFASLNSSQFDFLSTALEAHLSRFPSIQNGLNSVENFVLNEATKSKLKSKEELIAMSLKNQKVFGYGDLQYENVIATIRPLFHTFNPVVLSKKGKEIVDGAANFYAELRNDDIFLGGSKKYDFLYNESSGKLLKL</sequence>
<evidence type="ECO:0000313" key="2">
    <source>
        <dbReference type="EMBL" id="SFU72302.1"/>
    </source>
</evidence>
<dbReference type="InterPro" id="IPR014973">
    <property type="entry name" value="DUF1835"/>
</dbReference>
<dbReference type="RefSeq" id="WP_093026228.1">
    <property type="nucleotide sequence ID" value="NZ_FPBK01000016.1"/>
</dbReference>
<proteinExistence type="predicted"/>
<feature type="domain" description="DUF1835" evidence="1">
    <location>
        <begin position="5"/>
        <end position="113"/>
    </location>
</feature>
<evidence type="ECO:0000259" key="1">
    <source>
        <dbReference type="Pfam" id="PF08874"/>
    </source>
</evidence>
<gene>
    <name evidence="2" type="ORF">SAMN05216480_11648</name>
</gene>
<dbReference type="EMBL" id="FPBK01000016">
    <property type="protein sequence ID" value="SFU72302.1"/>
    <property type="molecule type" value="Genomic_DNA"/>
</dbReference>
<dbReference type="AlphaFoldDB" id="A0A1I7IHC2"/>
<dbReference type="Pfam" id="PF08874">
    <property type="entry name" value="DUF1835"/>
    <property type="match status" value="1"/>
</dbReference>
<reference evidence="3" key="1">
    <citation type="submission" date="2016-10" db="EMBL/GenBank/DDBJ databases">
        <authorList>
            <person name="Varghese N."/>
            <person name="Submissions S."/>
        </authorList>
    </citation>
    <scope>NUCLEOTIDE SEQUENCE [LARGE SCALE GENOMIC DNA]</scope>
    <source>
        <strain evidence="3">CGMCC 1.12333</strain>
    </source>
</reference>
<organism evidence="2 3">
    <name type="scientific">Pustulibacterium marinum</name>
    <dbReference type="NCBI Taxonomy" id="1224947"/>
    <lineage>
        <taxon>Bacteria</taxon>
        <taxon>Pseudomonadati</taxon>
        <taxon>Bacteroidota</taxon>
        <taxon>Flavobacteriia</taxon>
        <taxon>Flavobacteriales</taxon>
        <taxon>Flavobacteriaceae</taxon>
        <taxon>Pustulibacterium</taxon>
    </lineage>
</organism>
<name>A0A1I7IHC2_9FLAO</name>